<organism evidence="2 3">
    <name type="scientific">Nocardioides perillae</name>
    <dbReference type="NCBI Taxonomy" id="1119534"/>
    <lineage>
        <taxon>Bacteria</taxon>
        <taxon>Bacillati</taxon>
        <taxon>Actinomycetota</taxon>
        <taxon>Actinomycetes</taxon>
        <taxon>Propionibacteriales</taxon>
        <taxon>Nocardioidaceae</taxon>
        <taxon>Nocardioides</taxon>
    </lineage>
</organism>
<evidence type="ECO:0000313" key="2">
    <source>
        <dbReference type="EMBL" id="NYG53910.1"/>
    </source>
</evidence>
<keyword evidence="3" id="KW-1185">Reference proteome</keyword>
<evidence type="ECO:0000256" key="1">
    <source>
        <dbReference type="SAM" id="MobiDB-lite"/>
    </source>
</evidence>
<protein>
    <submittedName>
        <fullName evidence="2">Uncharacterized protein</fullName>
    </submittedName>
</protein>
<comment type="caution">
    <text evidence="2">The sequence shown here is derived from an EMBL/GenBank/DDBJ whole genome shotgun (WGS) entry which is preliminary data.</text>
</comment>
<dbReference type="AlphaFoldDB" id="A0A7Y9UUV4"/>
<gene>
    <name evidence="2" type="ORF">BJ989_000214</name>
</gene>
<dbReference type="RefSeq" id="WP_179516645.1">
    <property type="nucleotide sequence ID" value="NZ_JACCAC010000001.1"/>
</dbReference>
<accession>A0A7Y9UUV4</accession>
<dbReference type="EMBL" id="JACCAC010000001">
    <property type="protein sequence ID" value="NYG53910.1"/>
    <property type="molecule type" value="Genomic_DNA"/>
</dbReference>
<feature type="region of interest" description="Disordered" evidence="1">
    <location>
        <begin position="1"/>
        <end position="20"/>
    </location>
</feature>
<name>A0A7Y9UUV4_9ACTN</name>
<proteinExistence type="predicted"/>
<reference evidence="2 3" key="1">
    <citation type="submission" date="2020-07" db="EMBL/GenBank/DDBJ databases">
        <title>Sequencing the genomes of 1000 actinobacteria strains.</title>
        <authorList>
            <person name="Klenk H.-P."/>
        </authorList>
    </citation>
    <scope>NUCLEOTIDE SEQUENCE [LARGE SCALE GENOMIC DNA]</scope>
    <source>
        <strain evidence="2 3">DSM 24552</strain>
    </source>
</reference>
<dbReference type="Proteomes" id="UP000544110">
    <property type="component" value="Unassembled WGS sequence"/>
</dbReference>
<evidence type="ECO:0000313" key="3">
    <source>
        <dbReference type="Proteomes" id="UP000544110"/>
    </source>
</evidence>
<sequence length="72" mass="7983">MTRTGGSTAPCGCGHEGRAHEHLRRGSDCALCECRRFRLDRAAERVSAREQRRLATPAPRLRHALAAVLGRF</sequence>